<feature type="transmembrane region" description="Helical" evidence="1">
    <location>
        <begin position="20"/>
        <end position="41"/>
    </location>
</feature>
<evidence type="ECO:0000313" key="2">
    <source>
        <dbReference type="EMBL" id="GGY03698.1"/>
    </source>
</evidence>
<reference evidence="3" key="1">
    <citation type="journal article" date="2019" name="Int. J. Syst. Evol. Microbiol.">
        <title>The Global Catalogue of Microorganisms (GCM) 10K type strain sequencing project: providing services to taxonomists for standard genome sequencing and annotation.</title>
        <authorList>
            <consortium name="The Broad Institute Genomics Platform"/>
            <consortium name="The Broad Institute Genome Sequencing Center for Infectious Disease"/>
            <person name="Wu L."/>
            <person name="Ma J."/>
        </authorList>
    </citation>
    <scope>NUCLEOTIDE SEQUENCE [LARGE SCALE GENOMIC DNA]</scope>
    <source>
        <strain evidence="3">KCTC 22228</strain>
    </source>
</reference>
<dbReference type="RefSeq" id="WP_189471369.1">
    <property type="nucleotide sequence ID" value="NZ_BMXS01000021.1"/>
</dbReference>
<gene>
    <name evidence="2" type="ORF">GCM10007160_34360</name>
</gene>
<dbReference type="PROSITE" id="PS00409">
    <property type="entry name" value="PROKAR_NTER_METHYL"/>
    <property type="match status" value="1"/>
</dbReference>
<accession>A0ABQ2Z3C8</accession>
<dbReference type="Pfam" id="PF07963">
    <property type="entry name" value="N_methyl"/>
    <property type="match status" value="1"/>
</dbReference>
<dbReference type="InterPro" id="IPR012902">
    <property type="entry name" value="N_methyl_site"/>
</dbReference>
<comment type="caution">
    <text evidence="2">The sequence shown here is derived from an EMBL/GenBank/DDBJ whole genome shotgun (WGS) entry which is preliminary data.</text>
</comment>
<dbReference type="EMBL" id="BMXS01000021">
    <property type="protein sequence ID" value="GGY03698.1"/>
    <property type="molecule type" value="Genomic_DNA"/>
</dbReference>
<keyword evidence="1" id="KW-0812">Transmembrane</keyword>
<evidence type="ECO:0000256" key="1">
    <source>
        <dbReference type="SAM" id="Phobius"/>
    </source>
</evidence>
<dbReference type="Proteomes" id="UP000653056">
    <property type="component" value="Unassembled WGS sequence"/>
</dbReference>
<keyword evidence="1" id="KW-0472">Membrane</keyword>
<evidence type="ECO:0000313" key="3">
    <source>
        <dbReference type="Proteomes" id="UP000653056"/>
    </source>
</evidence>
<sequence>MDNGRYAKTLASAQRGLTLIELMVALVIGLFVTLGAFQLFISGKRSFDRVEALAERQETLRFLVDTLSLDIRTADRDGMTISGDDDILTLTYTGTRKEDPHCSMGEALTRVEYAFEEATATVKVGYDCDNHPKGTQPLVSGVEKIIFPAGGGGLSFVDVDIRFPAIGGEDEMQRTIRFRVANRNAVIQ</sequence>
<name>A0ABQ2Z3C8_9GAMM</name>
<proteinExistence type="predicted"/>
<keyword evidence="3" id="KW-1185">Reference proteome</keyword>
<dbReference type="NCBIfam" id="TIGR02532">
    <property type="entry name" value="IV_pilin_GFxxxE"/>
    <property type="match status" value="1"/>
</dbReference>
<protein>
    <recommendedName>
        <fullName evidence="4">Prepilin-type N-terminal cleavage/methylation domain-containing protein</fullName>
    </recommendedName>
</protein>
<organism evidence="2 3">
    <name type="scientific">Litchfieldella qijiaojingensis</name>
    <dbReference type="NCBI Taxonomy" id="980347"/>
    <lineage>
        <taxon>Bacteria</taxon>
        <taxon>Pseudomonadati</taxon>
        <taxon>Pseudomonadota</taxon>
        <taxon>Gammaproteobacteria</taxon>
        <taxon>Oceanospirillales</taxon>
        <taxon>Halomonadaceae</taxon>
        <taxon>Litchfieldella</taxon>
    </lineage>
</organism>
<evidence type="ECO:0008006" key="4">
    <source>
        <dbReference type="Google" id="ProtNLM"/>
    </source>
</evidence>
<keyword evidence="1" id="KW-1133">Transmembrane helix</keyword>